<dbReference type="EMBL" id="NEXE01000056">
    <property type="protein sequence ID" value="PSN90548.1"/>
    <property type="molecule type" value="Genomic_DNA"/>
</dbReference>
<dbReference type="Pfam" id="PF00004">
    <property type="entry name" value="AAA"/>
    <property type="match status" value="1"/>
</dbReference>
<evidence type="ECO:0000256" key="1">
    <source>
        <dbReference type="ARBA" id="ARBA00004496"/>
    </source>
</evidence>
<dbReference type="GO" id="GO:0005737">
    <property type="term" value="C:cytoplasm"/>
    <property type="evidence" value="ECO:0007669"/>
    <property type="project" value="UniProtKB-SubCell"/>
</dbReference>
<keyword evidence="3" id="KW-0547">Nucleotide-binding</keyword>
<comment type="subcellular location">
    <subcellularLocation>
        <location evidence="1">Cytoplasm</location>
    </subcellularLocation>
</comment>
<evidence type="ECO:0000313" key="8">
    <source>
        <dbReference type="Proteomes" id="UP000240322"/>
    </source>
</evidence>
<feature type="region of interest" description="Disordered" evidence="5">
    <location>
        <begin position="54"/>
        <end position="76"/>
    </location>
</feature>
<evidence type="ECO:0000313" key="7">
    <source>
        <dbReference type="EMBL" id="PSN90548.1"/>
    </source>
</evidence>
<dbReference type="Gene3D" id="1.10.8.60">
    <property type="match status" value="1"/>
</dbReference>
<dbReference type="Gene3D" id="3.40.50.300">
    <property type="entry name" value="P-loop containing nucleotide triphosphate hydrolases"/>
    <property type="match status" value="1"/>
</dbReference>
<name>A0A2R6AW39_9ARCH</name>
<comment type="caution">
    <text evidence="7">The sequence shown here is derived from an EMBL/GenBank/DDBJ whole genome shotgun (WGS) entry which is preliminary data.</text>
</comment>
<dbReference type="Gene3D" id="1.20.58.80">
    <property type="entry name" value="Phosphotransferase system, lactose/cellobiose-type IIA subunit"/>
    <property type="match status" value="1"/>
</dbReference>
<organism evidence="7 8">
    <name type="scientific">Candidatus Marsarchaeota G2 archaeon OSP_D</name>
    <dbReference type="NCBI Taxonomy" id="1978157"/>
    <lineage>
        <taxon>Archaea</taxon>
        <taxon>Candidatus Marsarchaeota</taxon>
        <taxon>Candidatus Marsarchaeota group 2</taxon>
    </lineage>
</organism>
<feature type="compositionally biased region" description="Low complexity" evidence="5">
    <location>
        <begin position="65"/>
        <end position="74"/>
    </location>
</feature>
<dbReference type="SUPFAM" id="SSF116846">
    <property type="entry name" value="MIT domain"/>
    <property type="match status" value="1"/>
</dbReference>
<proteinExistence type="predicted"/>
<reference evidence="7 8" key="1">
    <citation type="submission" date="2017-04" db="EMBL/GenBank/DDBJ databases">
        <title>Novel microbial lineages endemic to geothermal iron-oxide mats fill important gaps in the evolutionary history of Archaea.</title>
        <authorList>
            <person name="Jay Z.J."/>
            <person name="Beam J.P."/>
            <person name="Dlakic M."/>
            <person name="Rusch D.B."/>
            <person name="Kozubal M.A."/>
            <person name="Inskeep W.P."/>
        </authorList>
    </citation>
    <scope>NUCLEOTIDE SEQUENCE [LARGE SCALE GENOMIC DNA]</scope>
    <source>
        <strain evidence="7">OSP_D</strain>
    </source>
</reference>
<feature type="domain" description="AAA+ ATPase" evidence="6">
    <location>
        <begin position="120"/>
        <end position="257"/>
    </location>
</feature>
<keyword evidence="2" id="KW-0963">Cytoplasm</keyword>
<evidence type="ECO:0000256" key="4">
    <source>
        <dbReference type="ARBA" id="ARBA00022840"/>
    </source>
</evidence>
<dbReference type="SUPFAM" id="SSF52540">
    <property type="entry name" value="P-loop containing nucleoside triphosphate hydrolases"/>
    <property type="match status" value="1"/>
</dbReference>
<gene>
    <name evidence="7" type="ORF">B9Q03_06520</name>
</gene>
<dbReference type="FunFam" id="3.40.50.300:FF:001054">
    <property type="entry name" value="ATPase, AAA family, putative"/>
    <property type="match status" value="1"/>
</dbReference>
<dbReference type="InterPro" id="IPR003959">
    <property type="entry name" value="ATPase_AAA_core"/>
</dbReference>
<dbReference type="Pfam" id="PF17862">
    <property type="entry name" value="AAA_lid_3"/>
    <property type="match status" value="1"/>
</dbReference>
<sequence>MRGKAITSYQQAIDVLNKLVTLYPGYELNGIYIQRIKAYQERIRLLKGEVYEDDGSGSNLLPRNQQSPSQSQKSSYDDLVIKEKPNVKWEDVIGLEDAKKAIMESIVYPTKRPDLFPLGWPRGILMFGPPGCGKTLLAAAAASEIEATFISVDAASIMSRWLGEAEKNVARIFAQARSIRGPVIIFMDELDALLGIRSNEVGGEVRARNQLLQEMDGLADKGKTNMVYVIGATNKPWVLDAPFVRRFQKRIMVNLPDYDARIRIFELYTKNLRLAEDVDLKELARWTENYSPSDIRDVCQSAHLMVVRELFESDQANKPGSMPRRITMDDFKKVLENRKPSVAPDLLASYKTWYDYYKAL</sequence>
<evidence type="ECO:0000256" key="5">
    <source>
        <dbReference type="SAM" id="MobiDB-lite"/>
    </source>
</evidence>
<dbReference type="Pfam" id="PF09336">
    <property type="entry name" value="Vps4_C"/>
    <property type="match status" value="1"/>
</dbReference>
<dbReference type="SMART" id="SM00382">
    <property type="entry name" value="AAA"/>
    <property type="match status" value="1"/>
</dbReference>
<dbReference type="InterPro" id="IPR050304">
    <property type="entry name" value="MT-severing_AAA_ATPase"/>
</dbReference>
<evidence type="ECO:0000256" key="3">
    <source>
        <dbReference type="ARBA" id="ARBA00022741"/>
    </source>
</evidence>
<keyword evidence="4" id="KW-0067">ATP-binding</keyword>
<dbReference type="AlphaFoldDB" id="A0A2R6AW39"/>
<evidence type="ECO:0000256" key="2">
    <source>
        <dbReference type="ARBA" id="ARBA00022490"/>
    </source>
</evidence>
<dbReference type="InterPro" id="IPR015415">
    <property type="entry name" value="Spast_Vps4_C"/>
</dbReference>
<dbReference type="GO" id="GO:0005524">
    <property type="term" value="F:ATP binding"/>
    <property type="evidence" value="ECO:0007669"/>
    <property type="project" value="UniProtKB-KW"/>
</dbReference>
<dbReference type="InterPro" id="IPR027417">
    <property type="entry name" value="P-loop_NTPase"/>
</dbReference>
<evidence type="ECO:0000259" key="6">
    <source>
        <dbReference type="SMART" id="SM00382"/>
    </source>
</evidence>
<dbReference type="InterPro" id="IPR003593">
    <property type="entry name" value="AAA+_ATPase"/>
</dbReference>
<protein>
    <submittedName>
        <fullName evidence="7">AAA family ATPase</fullName>
    </submittedName>
</protein>
<dbReference type="InterPro" id="IPR041569">
    <property type="entry name" value="AAA_lid_3"/>
</dbReference>
<accession>A0A2R6AW39</accession>
<dbReference type="PANTHER" id="PTHR23074">
    <property type="entry name" value="AAA DOMAIN-CONTAINING"/>
    <property type="match status" value="1"/>
</dbReference>
<dbReference type="GO" id="GO:0016887">
    <property type="term" value="F:ATP hydrolysis activity"/>
    <property type="evidence" value="ECO:0007669"/>
    <property type="project" value="InterPro"/>
</dbReference>
<dbReference type="PANTHER" id="PTHR23074:SF83">
    <property type="entry name" value="VACUOLAR PROTEIN SORTING-ASSOCIATED PROTEIN 4A"/>
    <property type="match status" value="1"/>
</dbReference>
<dbReference type="InterPro" id="IPR036181">
    <property type="entry name" value="MIT_dom_sf"/>
</dbReference>
<dbReference type="Proteomes" id="UP000240322">
    <property type="component" value="Unassembled WGS sequence"/>
</dbReference>